<reference evidence="7" key="1">
    <citation type="submission" date="2015-07" db="EMBL/GenBank/DDBJ databases">
        <title>Adaptation to a free-living lifestyle via gene acquisitions in the diplomonad Trepomonas sp. PC1.</title>
        <authorList>
            <person name="Xu F."/>
            <person name="Jerlstrom-Hultqvist J."/>
            <person name="Kolisko M."/>
            <person name="Simpson A.G.B."/>
            <person name="Roger A.J."/>
            <person name="Svard S.G."/>
            <person name="Andersson J.O."/>
        </authorList>
    </citation>
    <scope>NUCLEOTIDE SEQUENCE</scope>
    <source>
        <strain evidence="7">PC1</strain>
    </source>
</reference>
<dbReference type="Gene3D" id="1.25.40.1050">
    <property type="match status" value="1"/>
</dbReference>
<feature type="domain" description="Xrn1 N-terminal" evidence="5">
    <location>
        <begin position="2"/>
        <end position="222"/>
    </location>
</feature>
<dbReference type="InterPro" id="IPR027073">
    <property type="entry name" value="5_3_exoribonuclease"/>
</dbReference>
<evidence type="ECO:0000259" key="6">
    <source>
        <dbReference type="Pfam" id="PF17846"/>
    </source>
</evidence>
<dbReference type="PANTHER" id="PTHR12341:SF7">
    <property type="entry name" value="5'-3' EXORIBONUCLEASE 1"/>
    <property type="match status" value="1"/>
</dbReference>
<accession>A0A146KD21</accession>
<evidence type="ECO:0000313" key="7">
    <source>
        <dbReference type="EMBL" id="JAP94692.1"/>
    </source>
</evidence>
<feature type="domain" description="Xrn1 helical" evidence="6">
    <location>
        <begin position="289"/>
        <end position="651"/>
    </location>
</feature>
<dbReference type="GO" id="GO:0005634">
    <property type="term" value="C:nucleus"/>
    <property type="evidence" value="ECO:0007669"/>
    <property type="project" value="TreeGrafter"/>
</dbReference>
<dbReference type="EMBL" id="GDID01001914">
    <property type="protein sequence ID" value="JAP94692.1"/>
    <property type="molecule type" value="Transcribed_RNA"/>
</dbReference>
<evidence type="ECO:0000256" key="1">
    <source>
        <dbReference type="ARBA" id="ARBA00022722"/>
    </source>
</evidence>
<dbReference type="InterPro" id="IPR041412">
    <property type="entry name" value="Xrn1_helical"/>
</dbReference>
<evidence type="ECO:0000256" key="2">
    <source>
        <dbReference type="ARBA" id="ARBA00022801"/>
    </source>
</evidence>
<comment type="similarity">
    <text evidence="4">Belongs to the 5'-3' exonuclease family.</text>
</comment>
<dbReference type="Pfam" id="PF17846">
    <property type="entry name" value="XRN_M"/>
    <property type="match status" value="1"/>
</dbReference>
<feature type="non-terminal residue" evidence="7">
    <location>
        <position position="1"/>
    </location>
</feature>
<dbReference type="Gene3D" id="3.40.50.12390">
    <property type="match status" value="2"/>
</dbReference>
<keyword evidence="2" id="KW-0378">Hydrolase</keyword>
<sequence length="800" mass="94789">TLFRWLRERYPKMLQMVQQDKRIDNFYIDMNGMIHPCFHPEGREGPKTVEEVFEEIFIYLDKIVDLVNPQKLLYLAIDGPAPRAKLNQQRLRRFSAAYESQIKNVFDEPMIKPEDETNDVEETEGLDSNMITPGTPFMLQLSRAIKQWIASRQSSKYNTINIIFNDSNTPGEGEHKIMHFIRAQRQQTNYNPRLTHCVHGLDADLIFLALSVHEPNFYIFREVVFLERGEIICKCCSQIVKEHSLHHEKCPDDHGQKFPVVNSKAFQFLNIKLFRDYLQKEFNCQHQQQFERIIDDFIFLCFLSGNDFLPHLDSMRINDDALLRIIDIYKRLFVSKGIFLTDSGNVDFSQLLIFLQFVAQFENSILIKQEKNDRNRQQFFKNRKLEEMTNQLNQAIQQNEEPDKIQLLKQKLEVYKTNSDIEVLIQQRNQFYDQLTIDENDTKTLAIKYTREEFSFQSPNWKNKYYKNKSQQEKADMCYQFLKGMNWVCQYYCNELKDWSFYYPYHEAPLIQDLAKFLEQNRAKVQQIPSELSKKSKPFSPYEQLLAVLPPHSCGALPPMLQKLMTDPASPLRQFYPNRFEVDVSGKQQVYQGTVLLPFIDEQLLRSEFNKIFVQLSEEEKARNKFCDEHIFAHQGCRLGTFLKKVNAKQEIQLVVKGEQNGQIYYYVQDCSVCDYSGLFAMSTTEYIEPLKEFAVDFSTTDLKDLNGYKPVYLQFDNIRVRNQSVSCRFMDPKFKVPFVNYLFFQQERNAIDQGEWEQNGRQRQRKLDEAWKDLNQEVQVKQISNDGFYVPSRNCYMRK</sequence>
<gene>
    <name evidence="7" type="ORF">TPC1_12568</name>
</gene>
<proteinExistence type="inferred from homology"/>
<dbReference type="CDD" id="cd18673">
    <property type="entry name" value="PIN_XRN1-2-like"/>
    <property type="match status" value="1"/>
</dbReference>
<keyword evidence="1" id="KW-0540">Nuclease</keyword>
<name>A0A146KD21_9EUKA</name>
<keyword evidence="3" id="KW-0269">Exonuclease</keyword>
<organism evidence="7">
    <name type="scientific">Trepomonas sp. PC1</name>
    <dbReference type="NCBI Taxonomy" id="1076344"/>
    <lineage>
        <taxon>Eukaryota</taxon>
        <taxon>Metamonada</taxon>
        <taxon>Diplomonadida</taxon>
        <taxon>Hexamitidae</taxon>
        <taxon>Hexamitinae</taxon>
        <taxon>Trepomonas</taxon>
    </lineage>
</organism>
<evidence type="ECO:0000256" key="4">
    <source>
        <dbReference type="ARBA" id="ARBA00038299"/>
    </source>
</evidence>
<protein>
    <submittedName>
        <fullName evidence="7">5'-3' exoribonuclease</fullName>
    </submittedName>
</protein>
<dbReference type="AlphaFoldDB" id="A0A146KD21"/>
<dbReference type="Pfam" id="PF03159">
    <property type="entry name" value="XRN_N"/>
    <property type="match status" value="1"/>
</dbReference>
<dbReference type="GO" id="GO:0003723">
    <property type="term" value="F:RNA binding"/>
    <property type="evidence" value="ECO:0007669"/>
    <property type="project" value="TreeGrafter"/>
</dbReference>
<evidence type="ECO:0000259" key="5">
    <source>
        <dbReference type="Pfam" id="PF03159"/>
    </source>
</evidence>
<evidence type="ECO:0000256" key="3">
    <source>
        <dbReference type="ARBA" id="ARBA00022839"/>
    </source>
</evidence>
<dbReference type="PANTHER" id="PTHR12341">
    <property type="entry name" value="5'-&gt;3' EXORIBONUCLEASE"/>
    <property type="match status" value="1"/>
</dbReference>
<dbReference type="GO" id="GO:0004534">
    <property type="term" value="F:5'-3' RNA exonuclease activity"/>
    <property type="evidence" value="ECO:0007669"/>
    <property type="project" value="TreeGrafter"/>
</dbReference>
<dbReference type="GO" id="GO:0000956">
    <property type="term" value="P:nuclear-transcribed mRNA catabolic process"/>
    <property type="evidence" value="ECO:0007669"/>
    <property type="project" value="TreeGrafter"/>
</dbReference>
<dbReference type="InterPro" id="IPR004859">
    <property type="entry name" value="Xrn1_N"/>
</dbReference>